<evidence type="ECO:0000313" key="3">
    <source>
        <dbReference type="Proteomes" id="UP001470230"/>
    </source>
</evidence>
<dbReference type="EMBL" id="JAPFFF010000020">
    <property type="protein sequence ID" value="KAK8857561.1"/>
    <property type="molecule type" value="Genomic_DNA"/>
</dbReference>
<dbReference type="InterPro" id="IPR011990">
    <property type="entry name" value="TPR-like_helical_dom_sf"/>
</dbReference>
<dbReference type="InterPro" id="IPR052945">
    <property type="entry name" value="Mitotic_Regulator"/>
</dbReference>
<dbReference type="InterPro" id="IPR001245">
    <property type="entry name" value="Ser-Thr/Tyr_kinase_cat_dom"/>
</dbReference>
<proteinExistence type="predicted"/>
<gene>
    <name evidence="2" type="ORF">M9Y10_015966</name>
</gene>
<dbReference type="Proteomes" id="UP001470230">
    <property type="component" value="Unassembled WGS sequence"/>
</dbReference>
<name>A0ABR2I586_9EUKA</name>
<dbReference type="Pfam" id="PF07714">
    <property type="entry name" value="PK_Tyr_Ser-Thr"/>
    <property type="match status" value="1"/>
</dbReference>
<dbReference type="Pfam" id="PF08238">
    <property type="entry name" value="Sel1"/>
    <property type="match status" value="15"/>
</dbReference>
<sequence length="1654" mass="194803">MNPTLEDFKEKFSKGYIKMTSRYFDTYLAAFKFFYITNNNLQDLDIPQKPSNKQATLIIGQINIDDSLYLAMCQRNFIFILLSSNISLLRNFFQNRFNYITLFLSDDIKQLFIAESIIPSNIYNFDIFEKSNFLSAVESFSNLLNPKNPLSEEIENIWLHTRRIIASFYIFNGYIECNKNRIENIEAKTEEISLENDNCINLPLNVMGSSSSIKLVFHFETQKFFILKSFKFSDADKLMAREEKNYLNIKHPFISRFYGKKIEKYEQYLILEYIKGETLKSISQMKLLYSEKVKIIFEIMIVIEYLHNKNFIYRDLKPNNVIIDKNKTAVLIDYDLMTVNLRYQRNEEMSTDFGNIWMAPEILKGSAKNYSFEVDIYSLGLMIYYIIFEKSPFINTKPSQVQIHFDDFPPEWASLRELCELCTRRNPQERPTIKYMIDKFYFEYYSVIPEQLPENDTIKTVKNIHDLDFVHYWSFLAEKNSYFALNELSKLYQNGNLLARNTEKVKTYYSLSIKHKYNIQDDTLRELYSNFQFLYVDNVKDLMNILKTNFLTFSLSLLPLSQAKVVICFEKNVIIMNSIEINSFIELFGQLKCFCLNVSNCEIDSIPKQDKLVIEEINSFCKHFEQEINENNFLKLTINPVIAYTIRRYLFSSFIFTDNSFFNFDPYNKDDKKITRMTLIPILKTIKNNELMKKEFRMLYKSLLIEQADFLSKNDKVNIHKCKKEDFIVLRNLQSDSHFTLDLILHIKKFHVFTLKKYNNLDDLAEEIKFCESCTHECFVPFYGFVEENDKITGIIYEYMNNGTLLDFVNKNKGKIGKIQSFTFIVIIYLTIYYLGKNFPNHQAINLSNIFLNHDNIPFVSYTYYSAPDYNSLESDIKSFGEIIDILFESIDNNSIHKEENLDIGINPSITFHKSDIKTLNELRDFIFNEIDLPHFSSYYIINNDEQIQMFNAINFIFEMIHIIVYSTNPDKFAQIMVDMHYIANIVSLKVMKNVGEILYQIGLIFDDGITKRKHDYPKARHYFELSIEKSQNDKALFHLGHLYNFGHGVEQNYLKAKELYEQSSKSNNLFATIYLGILYENGNGIPKDIEKADELFDKAINLKENDSSHVAMGIGRRFYYGFDVEQNYFRAIKYIEISAKKGNKLALFQLAYMYEKGLGFDIDYAKAKENYEKAGSLGVSKAYIKIGNFYFNGQFFKRDINEAKKYYELAIKTNNSENKKDPNDLTDQNDQKDPKAYFKLGWFYYNGLCFVKDKSKGQTYFKKYGDAVSDIVVSFGLYYENGFGVVQNYEKAKEYYELAYDFGNVKAIYQLGVLYKYGNGVEKNISKSNEYFNEYYEKNIKYDTNLIGRDRKDSEEHFFNPESHFNLFEQNNSYIFLNLGKLYEKGYGVKQDYSKAKKYYELAVHHKNVKGYFNLGYLYEKGLGVQQDYLKAKDYYEISAEKNNSKAFYYLGRLYEKGKGVSKNYLKAKDLYERAAEQNNLEAVFQLGFLYLNGKGVDFDIKKSSDYFLKCIKIFNEMKSEELQSKYNIFKYISNTNIGLYYISYSPDFEKGISYLKKAVYDSFPIAQNCYGLCCQFYEKNLSNARYMFEKASKSHFLLASFNMAHLLEANNENANAIQYYIKASDDGDSNLSMKYRRYEILILIQLISDIFE</sequence>
<dbReference type="SMART" id="SM00671">
    <property type="entry name" value="SEL1"/>
    <property type="match status" value="15"/>
</dbReference>
<evidence type="ECO:0000313" key="2">
    <source>
        <dbReference type="EMBL" id="KAK8857561.1"/>
    </source>
</evidence>
<dbReference type="SUPFAM" id="SSF56112">
    <property type="entry name" value="Protein kinase-like (PK-like)"/>
    <property type="match status" value="2"/>
</dbReference>
<protein>
    <recommendedName>
        <fullName evidence="1">Protein kinase domain-containing protein</fullName>
    </recommendedName>
</protein>
<dbReference type="Gene3D" id="1.10.510.10">
    <property type="entry name" value="Transferase(Phosphotransferase) domain 1"/>
    <property type="match status" value="2"/>
</dbReference>
<dbReference type="Pfam" id="PF00069">
    <property type="entry name" value="Pkinase"/>
    <property type="match status" value="1"/>
</dbReference>
<dbReference type="InterPro" id="IPR008271">
    <property type="entry name" value="Ser/Thr_kinase_AS"/>
</dbReference>
<comment type="caution">
    <text evidence="2">The sequence shown here is derived from an EMBL/GenBank/DDBJ whole genome shotgun (WGS) entry which is preliminary data.</text>
</comment>
<dbReference type="PROSITE" id="PS50011">
    <property type="entry name" value="PROTEIN_KINASE_DOM"/>
    <property type="match status" value="1"/>
</dbReference>
<evidence type="ECO:0000259" key="1">
    <source>
        <dbReference type="PROSITE" id="PS50011"/>
    </source>
</evidence>
<dbReference type="SUPFAM" id="SSF81901">
    <property type="entry name" value="HCP-like"/>
    <property type="match status" value="4"/>
</dbReference>
<dbReference type="InterPro" id="IPR000719">
    <property type="entry name" value="Prot_kinase_dom"/>
</dbReference>
<reference evidence="2 3" key="1">
    <citation type="submission" date="2024-04" db="EMBL/GenBank/DDBJ databases">
        <title>Tritrichomonas musculus Genome.</title>
        <authorList>
            <person name="Alves-Ferreira E."/>
            <person name="Grigg M."/>
            <person name="Lorenzi H."/>
            <person name="Galac M."/>
        </authorList>
    </citation>
    <scope>NUCLEOTIDE SEQUENCE [LARGE SCALE GENOMIC DNA]</scope>
    <source>
        <strain evidence="2 3">EAF2021</strain>
    </source>
</reference>
<feature type="domain" description="Protein kinase" evidence="1">
    <location>
        <begin position="199"/>
        <end position="442"/>
    </location>
</feature>
<dbReference type="Gene3D" id="1.25.40.10">
    <property type="entry name" value="Tetratricopeptide repeat domain"/>
    <property type="match status" value="4"/>
</dbReference>
<dbReference type="PANTHER" id="PTHR43628:SF1">
    <property type="entry name" value="CHITIN SYNTHASE REGULATORY FACTOR 2-RELATED"/>
    <property type="match status" value="1"/>
</dbReference>
<dbReference type="InterPro" id="IPR011009">
    <property type="entry name" value="Kinase-like_dom_sf"/>
</dbReference>
<dbReference type="SMART" id="SM00220">
    <property type="entry name" value="S_TKc"/>
    <property type="match status" value="1"/>
</dbReference>
<accession>A0ABR2I586</accession>
<dbReference type="PROSITE" id="PS00108">
    <property type="entry name" value="PROTEIN_KINASE_ST"/>
    <property type="match status" value="1"/>
</dbReference>
<dbReference type="PANTHER" id="PTHR43628">
    <property type="entry name" value="ACTIVATOR OF C KINASE PROTEIN 1-RELATED"/>
    <property type="match status" value="1"/>
</dbReference>
<dbReference type="CDD" id="cd00180">
    <property type="entry name" value="PKc"/>
    <property type="match status" value="1"/>
</dbReference>
<organism evidence="2 3">
    <name type="scientific">Tritrichomonas musculus</name>
    <dbReference type="NCBI Taxonomy" id="1915356"/>
    <lineage>
        <taxon>Eukaryota</taxon>
        <taxon>Metamonada</taxon>
        <taxon>Parabasalia</taxon>
        <taxon>Tritrichomonadida</taxon>
        <taxon>Tritrichomonadidae</taxon>
        <taxon>Tritrichomonas</taxon>
    </lineage>
</organism>
<keyword evidence="3" id="KW-1185">Reference proteome</keyword>
<dbReference type="InterPro" id="IPR006597">
    <property type="entry name" value="Sel1-like"/>
</dbReference>